<feature type="compositionally biased region" description="Basic and acidic residues" evidence="1">
    <location>
        <begin position="176"/>
        <end position="188"/>
    </location>
</feature>
<dbReference type="PANTHER" id="PTHR28613">
    <property type="entry name" value="SI:CH211-232M10.4-RELATED"/>
    <property type="match status" value="1"/>
</dbReference>
<dbReference type="AlphaFoldDB" id="A0A665T854"/>
<dbReference type="Ensembl" id="ENSENLT00000006230.1">
    <property type="protein sequence ID" value="ENSENLP00000005949.1"/>
    <property type="gene ID" value="ENSENLG00000002880.1"/>
</dbReference>
<keyword evidence="2" id="KW-0812">Transmembrane</keyword>
<evidence type="ECO:0000256" key="1">
    <source>
        <dbReference type="SAM" id="MobiDB-lite"/>
    </source>
</evidence>
<keyword evidence="2" id="KW-0472">Membrane</keyword>
<keyword evidence="4" id="KW-1185">Reference proteome</keyword>
<reference evidence="3" key="2">
    <citation type="submission" date="2025-08" db="UniProtKB">
        <authorList>
            <consortium name="Ensembl"/>
        </authorList>
    </citation>
    <scope>IDENTIFICATION</scope>
</reference>
<organism evidence="3 4">
    <name type="scientific">Echeneis naucrates</name>
    <name type="common">Live sharksucker</name>
    <dbReference type="NCBI Taxonomy" id="173247"/>
    <lineage>
        <taxon>Eukaryota</taxon>
        <taxon>Metazoa</taxon>
        <taxon>Chordata</taxon>
        <taxon>Craniata</taxon>
        <taxon>Vertebrata</taxon>
        <taxon>Euteleostomi</taxon>
        <taxon>Actinopterygii</taxon>
        <taxon>Neopterygii</taxon>
        <taxon>Teleostei</taxon>
        <taxon>Neoteleostei</taxon>
        <taxon>Acanthomorphata</taxon>
        <taxon>Carangaria</taxon>
        <taxon>Carangiformes</taxon>
        <taxon>Echeneidae</taxon>
        <taxon>Echeneis</taxon>
    </lineage>
</organism>
<dbReference type="InterPro" id="IPR029365">
    <property type="entry name" value="TMEM238"/>
</dbReference>
<sequence length="188" mass="20836">KVRAPLRCALEKHPPVTLSAGGCRASVMDPIGCIGACLPFFVLALVFDAVGLVLVFVGIFANLRVDGRFYGDFLIHTGALITFFSLGLWMMWYVGNVQVPEEDEELKRRRRSSVVVMLARKISRRLNQPARAEAGAKVAREEEAEPAPPPKASRVTWGKSSVYHNEGYDDSLDSPEVGKENETYRDIL</sequence>
<dbReference type="InParanoid" id="A0A665T854"/>
<feature type="transmembrane region" description="Helical" evidence="2">
    <location>
        <begin position="73"/>
        <end position="94"/>
    </location>
</feature>
<protein>
    <recommendedName>
        <fullName evidence="5">Transmembrane protein 238a</fullName>
    </recommendedName>
</protein>
<proteinExistence type="predicted"/>
<evidence type="ECO:0000313" key="4">
    <source>
        <dbReference type="Proteomes" id="UP000472264"/>
    </source>
</evidence>
<dbReference type="Proteomes" id="UP000472264">
    <property type="component" value="Chromosome 8"/>
</dbReference>
<dbReference type="OMA" id="SKMANND"/>
<dbReference type="PANTHER" id="PTHR28613:SF7">
    <property type="entry name" value="TRANSMEMBRANE PROTEIN 238"/>
    <property type="match status" value="1"/>
</dbReference>
<accession>A0A665T854</accession>
<name>A0A665T854_ECHNA</name>
<feature type="region of interest" description="Disordered" evidence="1">
    <location>
        <begin position="134"/>
        <end position="188"/>
    </location>
</feature>
<evidence type="ECO:0000313" key="3">
    <source>
        <dbReference type="Ensembl" id="ENSENLP00000005949.1"/>
    </source>
</evidence>
<dbReference type="Pfam" id="PF15125">
    <property type="entry name" value="TMEM238"/>
    <property type="match status" value="1"/>
</dbReference>
<evidence type="ECO:0008006" key="5">
    <source>
        <dbReference type="Google" id="ProtNLM"/>
    </source>
</evidence>
<evidence type="ECO:0000256" key="2">
    <source>
        <dbReference type="SAM" id="Phobius"/>
    </source>
</evidence>
<reference evidence="3" key="3">
    <citation type="submission" date="2025-09" db="UniProtKB">
        <authorList>
            <consortium name="Ensembl"/>
        </authorList>
    </citation>
    <scope>IDENTIFICATION</scope>
</reference>
<keyword evidence="2" id="KW-1133">Transmembrane helix</keyword>
<feature type="transmembrane region" description="Helical" evidence="2">
    <location>
        <begin position="38"/>
        <end position="61"/>
    </location>
</feature>
<reference evidence="3" key="1">
    <citation type="submission" date="2021-04" db="EMBL/GenBank/DDBJ databases">
        <authorList>
            <consortium name="Wellcome Sanger Institute Data Sharing"/>
        </authorList>
    </citation>
    <scope>NUCLEOTIDE SEQUENCE [LARGE SCALE GENOMIC DNA]</scope>
</reference>